<dbReference type="InterPro" id="IPR042236">
    <property type="entry name" value="PI3K_accessory_sf"/>
</dbReference>
<keyword evidence="3" id="KW-1185">Reference proteome</keyword>
<dbReference type="RefSeq" id="WP_167812936.1">
    <property type="nucleotide sequence ID" value="NZ_CP042301.2"/>
</dbReference>
<dbReference type="EMBL" id="CP042301">
    <property type="protein sequence ID" value="QIS94661.1"/>
    <property type="molecule type" value="Genomic_DNA"/>
</dbReference>
<dbReference type="Proteomes" id="UP000321389">
    <property type="component" value="Chromosome"/>
</dbReference>
<feature type="domain" description="DUF2019" evidence="1">
    <location>
        <begin position="13"/>
        <end position="115"/>
    </location>
</feature>
<dbReference type="InterPro" id="IPR018568">
    <property type="entry name" value="DUF2019"/>
</dbReference>
<evidence type="ECO:0000259" key="1">
    <source>
        <dbReference type="Pfam" id="PF09450"/>
    </source>
</evidence>
<gene>
    <name evidence="2" type="ORF">FQ775_23975</name>
</gene>
<evidence type="ECO:0000313" key="2">
    <source>
        <dbReference type="EMBL" id="QIS94661.1"/>
    </source>
</evidence>
<dbReference type="Gene3D" id="1.25.40.70">
    <property type="entry name" value="Phosphatidylinositol 3-kinase, accessory domain (PIK)"/>
    <property type="match status" value="1"/>
</dbReference>
<proteinExistence type="predicted"/>
<dbReference type="InterPro" id="IPR016024">
    <property type="entry name" value="ARM-type_fold"/>
</dbReference>
<reference evidence="2" key="1">
    <citation type="submission" date="2020-04" db="EMBL/GenBank/DDBJ databases">
        <title>Nitratireductor sp. nov. isolated from mangrove soil.</title>
        <authorList>
            <person name="Ye Y."/>
        </authorList>
    </citation>
    <scope>NUCLEOTIDE SEQUENCE</scope>
    <source>
        <strain evidence="2">SY7</strain>
    </source>
</reference>
<evidence type="ECO:0000313" key="3">
    <source>
        <dbReference type="Proteomes" id="UP000321389"/>
    </source>
</evidence>
<organism evidence="2 3">
    <name type="scientific">Nitratireductor mangrovi</name>
    <dbReference type="NCBI Taxonomy" id="2599600"/>
    <lineage>
        <taxon>Bacteria</taxon>
        <taxon>Pseudomonadati</taxon>
        <taxon>Pseudomonadota</taxon>
        <taxon>Alphaproteobacteria</taxon>
        <taxon>Hyphomicrobiales</taxon>
        <taxon>Phyllobacteriaceae</taxon>
        <taxon>Nitratireductor</taxon>
    </lineage>
</organism>
<dbReference type="SUPFAM" id="SSF48371">
    <property type="entry name" value="ARM repeat"/>
    <property type="match status" value="1"/>
</dbReference>
<sequence length="123" mass="13507">MAKPNFAAMTPAELVERFVEIGIAQADALEEFDTGRFNRLFDAMRAVSDELKHREPDGRTALVALLGHPNAQVRIKAAKHTLAIAPDAARQTLEELSASGRQPQALEAGMSLWNLEQGVFRPE</sequence>
<dbReference type="Pfam" id="PF09450">
    <property type="entry name" value="DUF2019"/>
    <property type="match status" value="1"/>
</dbReference>
<dbReference type="KEGG" id="niy:FQ775_23975"/>
<protein>
    <submittedName>
        <fullName evidence="2">DUF2019 domain-containing protein</fullName>
    </submittedName>
</protein>
<accession>A0A6H0DYD6</accession>
<name>A0A6H0DYD6_9HYPH</name>
<dbReference type="AlphaFoldDB" id="A0A6H0DYD6"/>